<dbReference type="CDD" id="cd06261">
    <property type="entry name" value="TM_PBP2"/>
    <property type="match status" value="1"/>
</dbReference>
<accession>A0A3N4GNF7</accession>
<feature type="domain" description="ABC transmembrane type-1" evidence="11">
    <location>
        <begin position="55"/>
        <end position="259"/>
    </location>
</feature>
<feature type="compositionally biased region" description="Low complexity" evidence="9">
    <location>
        <begin position="271"/>
        <end position="285"/>
    </location>
</feature>
<organism evidence="12 13">
    <name type="scientific">Gordonia oryzae</name>
    <dbReference type="NCBI Taxonomy" id="2487349"/>
    <lineage>
        <taxon>Bacteria</taxon>
        <taxon>Bacillati</taxon>
        <taxon>Actinomycetota</taxon>
        <taxon>Actinomycetes</taxon>
        <taxon>Mycobacteriales</taxon>
        <taxon>Gordoniaceae</taxon>
        <taxon>Gordonia</taxon>
    </lineage>
</organism>
<evidence type="ECO:0000313" key="12">
    <source>
        <dbReference type="EMBL" id="RPA62186.1"/>
    </source>
</evidence>
<dbReference type="Pfam" id="PF00528">
    <property type="entry name" value="BPD_transp_1"/>
    <property type="match status" value="1"/>
</dbReference>
<keyword evidence="13" id="KW-1185">Reference proteome</keyword>
<dbReference type="NCBIfam" id="TIGR02140">
    <property type="entry name" value="permease_CysW"/>
    <property type="match status" value="1"/>
</dbReference>
<feature type="transmembrane region" description="Helical" evidence="10">
    <location>
        <begin position="238"/>
        <end position="261"/>
    </location>
</feature>
<protein>
    <submittedName>
        <fullName evidence="12">Sulfate ABC transporter permease subunit CysW</fullName>
    </submittedName>
</protein>
<dbReference type="NCBIfam" id="TIGR00969">
    <property type="entry name" value="3a0106s02"/>
    <property type="match status" value="1"/>
</dbReference>
<comment type="subunit">
    <text evidence="2">The complex is composed of two ATP-binding proteins (CysA), two transmembrane proteins (CysT and CysW) and a solute-binding protein (CysP).</text>
</comment>
<gene>
    <name evidence="12" type="primary">cysW</name>
    <name evidence="12" type="ORF">EF294_09200</name>
</gene>
<dbReference type="InterPro" id="IPR035906">
    <property type="entry name" value="MetI-like_sf"/>
</dbReference>
<feature type="transmembrane region" description="Helical" evidence="10">
    <location>
        <begin position="128"/>
        <end position="150"/>
    </location>
</feature>
<proteinExistence type="predicted"/>
<comment type="subcellular location">
    <subcellularLocation>
        <location evidence="1">Membrane</location>
        <topology evidence="1">Multi-pass membrane protein</topology>
    </subcellularLocation>
</comment>
<dbReference type="PROSITE" id="PS50928">
    <property type="entry name" value="ABC_TM1"/>
    <property type="match status" value="1"/>
</dbReference>
<comment type="function">
    <text evidence="8">Part of the ABC transporter complex CysAWTP (TC 3.A.1.6.1) involved in sulfate/thiosulfate import. Probably responsible for the translocation of the substrate across the membrane.</text>
</comment>
<feature type="transmembrane region" description="Helical" evidence="10">
    <location>
        <begin position="186"/>
        <end position="204"/>
    </location>
</feature>
<dbReference type="InterPro" id="IPR000515">
    <property type="entry name" value="MetI-like"/>
</dbReference>
<dbReference type="GO" id="GO:0005886">
    <property type="term" value="C:plasma membrane"/>
    <property type="evidence" value="ECO:0007669"/>
    <property type="project" value="InterPro"/>
</dbReference>
<reference evidence="12 13" key="1">
    <citation type="submission" date="2018-11" db="EMBL/GenBank/DDBJ databases">
        <title>Draft genome sequence of Gordonia sp. RS15-1S isolated from rice stems.</title>
        <authorList>
            <person name="Muangham S."/>
        </authorList>
    </citation>
    <scope>NUCLEOTIDE SEQUENCE [LARGE SCALE GENOMIC DNA]</scope>
    <source>
        <strain evidence="12 13">RS15-1S</strain>
    </source>
</reference>
<evidence type="ECO:0000256" key="1">
    <source>
        <dbReference type="ARBA" id="ARBA00004141"/>
    </source>
</evidence>
<dbReference type="Proteomes" id="UP000267536">
    <property type="component" value="Unassembled WGS sequence"/>
</dbReference>
<dbReference type="AlphaFoldDB" id="A0A3N4GNF7"/>
<dbReference type="InterPro" id="IPR005667">
    <property type="entry name" value="Sulph_transpt2"/>
</dbReference>
<feature type="region of interest" description="Disordered" evidence="9">
    <location>
        <begin position="271"/>
        <end position="331"/>
    </location>
</feature>
<evidence type="ECO:0000256" key="2">
    <source>
        <dbReference type="ARBA" id="ARBA00011779"/>
    </source>
</evidence>
<dbReference type="EMBL" id="RKMH01000006">
    <property type="protein sequence ID" value="RPA62186.1"/>
    <property type="molecule type" value="Genomic_DNA"/>
</dbReference>
<evidence type="ECO:0000259" key="11">
    <source>
        <dbReference type="PROSITE" id="PS50928"/>
    </source>
</evidence>
<dbReference type="SUPFAM" id="SSF161098">
    <property type="entry name" value="MetI-like"/>
    <property type="match status" value="1"/>
</dbReference>
<evidence type="ECO:0000256" key="4">
    <source>
        <dbReference type="ARBA" id="ARBA00022692"/>
    </source>
</evidence>
<evidence type="ECO:0000256" key="10">
    <source>
        <dbReference type="SAM" id="Phobius"/>
    </source>
</evidence>
<evidence type="ECO:0000256" key="3">
    <source>
        <dbReference type="ARBA" id="ARBA00022448"/>
    </source>
</evidence>
<dbReference type="RefSeq" id="WP_123928492.1">
    <property type="nucleotide sequence ID" value="NZ_JBPSDP010000005.1"/>
</dbReference>
<evidence type="ECO:0000256" key="6">
    <source>
        <dbReference type="ARBA" id="ARBA00023032"/>
    </source>
</evidence>
<dbReference type="PANTHER" id="PTHR30406:SF1">
    <property type="entry name" value="SULFATE TRANSPORT SYSTEM PERMEASE PROTEIN CYSW"/>
    <property type="match status" value="1"/>
</dbReference>
<evidence type="ECO:0000256" key="8">
    <source>
        <dbReference type="ARBA" id="ARBA00025323"/>
    </source>
</evidence>
<feature type="transmembrane region" description="Helical" evidence="10">
    <location>
        <begin position="93"/>
        <end position="116"/>
    </location>
</feature>
<dbReference type="PANTHER" id="PTHR30406">
    <property type="entry name" value="SULFATE TRANSPORT SYSTEM PERMEASE PROTEIN"/>
    <property type="match status" value="1"/>
</dbReference>
<evidence type="ECO:0000313" key="13">
    <source>
        <dbReference type="Proteomes" id="UP000267536"/>
    </source>
</evidence>
<feature type="transmembrane region" description="Helical" evidence="10">
    <location>
        <begin position="55"/>
        <end position="81"/>
    </location>
</feature>
<keyword evidence="4 10" id="KW-0812">Transmembrane</keyword>
<comment type="caution">
    <text evidence="12">The sequence shown here is derived from an EMBL/GenBank/DDBJ whole genome shotgun (WGS) entry which is preliminary data.</text>
</comment>
<keyword evidence="3" id="KW-0813">Transport</keyword>
<feature type="compositionally biased region" description="Polar residues" evidence="9">
    <location>
        <begin position="320"/>
        <end position="331"/>
    </location>
</feature>
<feature type="transmembrane region" description="Helical" evidence="10">
    <location>
        <begin position="12"/>
        <end position="35"/>
    </location>
</feature>
<evidence type="ECO:0000256" key="7">
    <source>
        <dbReference type="ARBA" id="ARBA00023136"/>
    </source>
</evidence>
<dbReference type="OrthoDB" id="9808619at2"/>
<name>A0A3N4GNF7_9ACTN</name>
<keyword evidence="5 10" id="KW-1133">Transmembrane helix</keyword>
<evidence type="ECO:0000256" key="5">
    <source>
        <dbReference type="ARBA" id="ARBA00022989"/>
    </source>
</evidence>
<evidence type="ECO:0000256" key="9">
    <source>
        <dbReference type="SAM" id="MobiDB-lite"/>
    </source>
</evidence>
<keyword evidence="6" id="KW-0764">Sulfate transport</keyword>
<sequence>MKVSPLTRYGLRGIALIYLFILLIVPVGAIFYRSFEHGIVQFWEWITTPAAISALQLSLLIVVIVVPLNVVFGVLTALALARGRFPGKGVLQAVVDLPFAVSPVVAGVALILLWGYGGWFGGVESLGFRVIFGFPGLVLATLFVTLPFVAREVEPVLREIGTEQEEAAATLGANAWQVFWRITLPAIRWGLTYGVVLTVARALGEYGAVTMVSSNYPGLSQTLTLLVNSRYTDDYNEFGAYAAATLLMFVAIVVLVLMSLIERRAKSRVADASGAGADGPASPDAVVETQSNAPHGPESIGAHQVVTEHVHHNAAPQGSAPRNASTSEKGV</sequence>
<keyword evidence="7 10" id="KW-0472">Membrane</keyword>
<dbReference type="Gene3D" id="1.10.3720.10">
    <property type="entry name" value="MetI-like"/>
    <property type="match status" value="1"/>
</dbReference>
<dbReference type="InterPro" id="IPR011866">
    <property type="entry name" value="CysW_permease"/>
</dbReference>
<dbReference type="GO" id="GO:0015419">
    <property type="term" value="F:ABC-type sulfate transporter activity"/>
    <property type="evidence" value="ECO:0007669"/>
    <property type="project" value="InterPro"/>
</dbReference>